<evidence type="ECO:0000256" key="28">
    <source>
        <dbReference type="ARBA" id="ARBA00048234"/>
    </source>
</evidence>
<comment type="catalytic activity">
    <reaction evidence="30">
        <text>1-(9Z,12Z)-octadecadienoyl-sn-glycero-3-phosphocholine + H2O = 1-(9Z,12Z-octadecadienoyl)-sn-glycerol + phosphocholine + H(+)</text>
        <dbReference type="Rhea" id="RHEA:41115"/>
        <dbReference type="ChEBI" id="CHEBI:15377"/>
        <dbReference type="ChEBI" id="CHEBI:15378"/>
        <dbReference type="ChEBI" id="CHEBI:28733"/>
        <dbReference type="ChEBI" id="CHEBI:75561"/>
        <dbReference type="ChEBI" id="CHEBI:295975"/>
    </reaction>
    <physiologicalReaction direction="left-to-right" evidence="30">
        <dbReference type="Rhea" id="RHEA:41116"/>
    </physiologicalReaction>
</comment>
<comment type="catalytic activity">
    <reaction evidence="23">
        <text>glycero-2-phosphocholine + H2O = phosphocholine + glycerol + H(+)</text>
        <dbReference type="Rhea" id="RHEA:61684"/>
        <dbReference type="ChEBI" id="CHEBI:15377"/>
        <dbReference type="ChEBI" id="CHEBI:15378"/>
        <dbReference type="ChEBI" id="CHEBI:17754"/>
        <dbReference type="ChEBI" id="CHEBI:144950"/>
        <dbReference type="ChEBI" id="CHEBI:295975"/>
    </reaction>
    <physiologicalReaction direction="left-to-right" evidence="23">
        <dbReference type="Rhea" id="RHEA:61685"/>
    </physiologicalReaction>
</comment>
<sequence>FNIGPLRSPPCCPVPSDMGSCRLPAALLAAALASLLPPLAAPSAHRKLLLFLLDGFRFDYIDDSELEGLPGFRDIVNMGVKVDYMTPDFPSLSYPNYYTLMTGDDTRKMHRAQLGHFHQRHSGNNS</sequence>
<keyword evidence="5" id="KW-1003">Cell membrane</keyword>
<dbReference type="AlphaFoldDB" id="A0A8B9G5Q1"/>
<comment type="catalytic activity">
    <reaction evidence="24">
        <text>a 1-O-alkyl-sn-glycero-3-phosphocholine + H2O = a 1-O-alkyl-sn-glycerol + phosphocholine + H(+)</text>
        <dbReference type="Rhea" id="RHEA:36083"/>
        <dbReference type="ChEBI" id="CHEBI:15377"/>
        <dbReference type="ChEBI" id="CHEBI:15378"/>
        <dbReference type="ChEBI" id="CHEBI:15850"/>
        <dbReference type="ChEBI" id="CHEBI:30909"/>
        <dbReference type="ChEBI" id="CHEBI:295975"/>
    </reaction>
    <physiologicalReaction direction="left-to-right" evidence="24">
        <dbReference type="Rhea" id="RHEA:36084"/>
    </physiologicalReaction>
</comment>
<comment type="catalytic activity">
    <reaction evidence="28">
        <text>sphing-4-enine-phosphocholine + H2O = sphing-4-enine + phosphocholine + H(+)</text>
        <dbReference type="Rhea" id="RHEA:41095"/>
        <dbReference type="ChEBI" id="CHEBI:15377"/>
        <dbReference type="ChEBI" id="CHEBI:15378"/>
        <dbReference type="ChEBI" id="CHEBI:57756"/>
        <dbReference type="ChEBI" id="CHEBI:58906"/>
        <dbReference type="ChEBI" id="CHEBI:295975"/>
    </reaction>
    <physiologicalReaction direction="left-to-right" evidence="28">
        <dbReference type="Rhea" id="RHEA:41096"/>
    </physiologicalReaction>
</comment>
<dbReference type="EC" id="3.1.4.38" evidence="4"/>
<keyword evidence="12" id="KW-0442">Lipid degradation</keyword>
<evidence type="ECO:0000256" key="9">
    <source>
        <dbReference type="ARBA" id="ARBA00022729"/>
    </source>
</evidence>
<keyword evidence="10" id="KW-0378">Hydrolase</keyword>
<keyword evidence="33" id="KW-1185">Reference proteome</keyword>
<evidence type="ECO:0000256" key="27">
    <source>
        <dbReference type="ARBA" id="ARBA00048209"/>
    </source>
</evidence>
<dbReference type="GO" id="GO:0016042">
    <property type="term" value="P:lipid catabolic process"/>
    <property type="evidence" value="ECO:0007669"/>
    <property type="project" value="UniProtKB-KW"/>
</dbReference>
<comment type="cofactor">
    <cofactor evidence="1">
        <name>Zn(2+)</name>
        <dbReference type="ChEBI" id="CHEBI:29105"/>
    </cofactor>
</comment>
<keyword evidence="8" id="KW-0479">Metal-binding</keyword>
<evidence type="ECO:0000313" key="33">
    <source>
        <dbReference type="Proteomes" id="UP000694522"/>
    </source>
</evidence>
<dbReference type="InterPro" id="IPR002591">
    <property type="entry name" value="Phosphodiest/P_Trfase"/>
</dbReference>
<evidence type="ECO:0000256" key="17">
    <source>
        <dbReference type="ARBA" id="ARBA00023288"/>
    </source>
</evidence>
<keyword evidence="9" id="KW-0732">Signal</keyword>
<evidence type="ECO:0000256" key="3">
    <source>
        <dbReference type="ARBA" id="ARBA00010594"/>
    </source>
</evidence>
<evidence type="ECO:0000256" key="14">
    <source>
        <dbReference type="ARBA" id="ARBA00023136"/>
    </source>
</evidence>
<keyword evidence="14" id="KW-0472">Membrane</keyword>
<comment type="catalytic activity">
    <reaction evidence="21">
        <text>1-dodecanoyl-sn-glycero-3-phosphocholine + H2O = 1-dodecanoyl-sn-glycerol + phosphocholine + H(+)</text>
        <dbReference type="Rhea" id="RHEA:41127"/>
        <dbReference type="ChEBI" id="CHEBI:15377"/>
        <dbReference type="ChEBI" id="CHEBI:15378"/>
        <dbReference type="ChEBI" id="CHEBI:74966"/>
        <dbReference type="ChEBI" id="CHEBI:75529"/>
        <dbReference type="ChEBI" id="CHEBI:295975"/>
    </reaction>
    <physiologicalReaction direction="left-to-right" evidence="21">
        <dbReference type="Rhea" id="RHEA:41128"/>
    </physiologicalReaction>
</comment>
<comment type="similarity">
    <text evidence="3">Belongs to the nucleotide pyrophosphatase/phosphodiesterase family.</text>
</comment>
<dbReference type="Proteomes" id="UP000694522">
    <property type="component" value="Unplaced"/>
</dbReference>
<evidence type="ECO:0000256" key="26">
    <source>
        <dbReference type="ARBA" id="ARBA00047779"/>
    </source>
</evidence>
<evidence type="ECO:0000256" key="8">
    <source>
        <dbReference type="ARBA" id="ARBA00022723"/>
    </source>
</evidence>
<organism evidence="32 33">
    <name type="scientific">Amazona collaria</name>
    <name type="common">yellow-billed parrot</name>
    <dbReference type="NCBI Taxonomy" id="241587"/>
    <lineage>
        <taxon>Eukaryota</taxon>
        <taxon>Metazoa</taxon>
        <taxon>Chordata</taxon>
        <taxon>Craniata</taxon>
        <taxon>Vertebrata</taxon>
        <taxon>Euteleostomi</taxon>
        <taxon>Archelosauria</taxon>
        <taxon>Archosauria</taxon>
        <taxon>Dinosauria</taxon>
        <taxon>Saurischia</taxon>
        <taxon>Theropoda</taxon>
        <taxon>Coelurosauria</taxon>
        <taxon>Aves</taxon>
        <taxon>Neognathae</taxon>
        <taxon>Neoaves</taxon>
        <taxon>Telluraves</taxon>
        <taxon>Australaves</taxon>
        <taxon>Psittaciformes</taxon>
        <taxon>Psittacidae</taxon>
        <taxon>Amazona</taxon>
    </lineage>
</organism>
<evidence type="ECO:0000256" key="20">
    <source>
        <dbReference type="ARBA" id="ARBA00046203"/>
    </source>
</evidence>
<evidence type="ECO:0000256" key="30">
    <source>
        <dbReference type="ARBA" id="ARBA00049092"/>
    </source>
</evidence>
<evidence type="ECO:0000256" key="31">
    <source>
        <dbReference type="ARBA" id="ARBA00049320"/>
    </source>
</evidence>
<evidence type="ECO:0000256" key="15">
    <source>
        <dbReference type="ARBA" id="ARBA00023157"/>
    </source>
</evidence>
<dbReference type="GO" id="GO:0047390">
    <property type="term" value="F:glycerophosphocholine cholinephosphodiesterase activity"/>
    <property type="evidence" value="ECO:0007669"/>
    <property type="project" value="UniProtKB-EC"/>
</dbReference>
<comment type="catalytic activity">
    <reaction evidence="22">
        <text>1-(9Z-octadecenoyl)-sn-glycero-3-phosphocholine + H2O = 1-(9Z-octadecenoyl)-sn-glycerol + phosphocholine + H(+)</text>
        <dbReference type="Rhea" id="RHEA:41091"/>
        <dbReference type="ChEBI" id="CHEBI:15377"/>
        <dbReference type="ChEBI" id="CHEBI:15378"/>
        <dbReference type="ChEBI" id="CHEBI:28610"/>
        <dbReference type="ChEBI" id="CHEBI:75757"/>
        <dbReference type="ChEBI" id="CHEBI:295975"/>
    </reaction>
    <physiologicalReaction direction="left-to-right" evidence="22">
        <dbReference type="Rhea" id="RHEA:41092"/>
    </physiologicalReaction>
</comment>
<keyword evidence="6" id="KW-0597">Phosphoprotein</keyword>
<keyword evidence="7" id="KW-0336">GPI-anchor</keyword>
<comment type="catalytic activity">
    <reaction evidence="29">
        <text>sn-glycerol 3-phosphocholine + H2O = phosphocholine + glycerol + H(+)</text>
        <dbReference type="Rhea" id="RHEA:19545"/>
        <dbReference type="ChEBI" id="CHEBI:15377"/>
        <dbReference type="ChEBI" id="CHEBI:15378"/>
        <dbReference type="ChEBI" id="CHEBI:16870"/>
        <dbReference type="ChEBI" id="CHEBI:17754"/>
        <dbReference type="ChEBI" id="CHEBI:295975"/>
        <dbReference type="EC" id="3.1.4.38"/>
    </reaction>
    <physiologicalReaction direction="left-to-right" evidence="29">
        <dbReference type="Rhea" id="RHEA:19546"/>
    </physiologicalReaction>
</comment>
<evidence type="ECO:0000256" key="2">
    <source>
        <dbReference type="ARBA" id="ARBA00004609"/>
    </source>
</evidence>
<evidence type="ECO:0000256" key="24">
    <source>
        <dbReference type="ARBA" id="ARBA00047494"/>
    </source>
</evidence>
<protein>
    <recommendedName>
        <fullName evidence="4">glycerophosphocholine cholinephosphodiesterase</fullName>
        <ecNumber evidence="4">3.1.4.38</ecNumber>
    </recommendedName>
    <alternativeName>
        <fullName evidence="19">Choline-specific glycerophosphodiester phosphodiesterase</fullName>
    </alternativeName>
    <alternativeName>
        <fullName evidence="18">Ectonucleotide pyrophosphatase/phosphodiesterase family member 6</fullName>
    </alternativeName>
</protein>
<evidence type="ECO:0000256" key="7">
    <source>
        <dbReference type="ARBA" id="ARBA00022622"/>
    </source>
</evidence>
<evidence type="ECO:0000256" key="25">
    <source>
        <dbReference type="ARBA" id="ARBA00047600"/>
    </source>
</evidence>
<dbReference type="InterPro" id="IPR017850">
    <property type="entry name" value="Alkaline_phosphatase_core_sf"/>
</dbReference>
<evidence type="ECO:0000313" key="32">
    <source>
        <dbReference type="Ensembl" id="ENSACOP00000020258.1"/>
    </source>
</evidence>
<evidence type="ECO:0000256" key="11">
    <source>
        <dbReference type="ARBA" id="ARBA00022833"/>
    </source>
</evidence>
<dbReference type="Pfam" id="PF01663">
    <property type="entry name" value="Phosphodiest"/>
    <property type="match status" value="1"/>
</dbReference>
<comment type="subcellular location">
    <subcellularLocation>
        <location evidence="2">Cell membrane</location>
        <topology evidence="2">Lipid-anchor</topology>
        <topology evidence="2">GPI-anchor</topology>
    </subcellularLocation>
</comment>
<comment type="catalytic activity">
    <reaction evidence="25">
        <text>a 1-acyl-sn-glycero-3-phosphocholine + H2O = a 1-acyl-sn-glycerol + phosphocholine + H(+)</text>
        <dbReference type="Rhea" id="RHEA:44720"/>
        <dbReference type="ChEBI" id="CHEBI:15377"/>
        <dbReference type="ChEBI" id="CHEBI:15378"/>
        <dbReference type="ChEBI" id="CHEBI:58168"/>
        <dbReference type="ChEBI" id="CHEBI:64683"/>
        <dbReference type="ChEBI" id="CHEBI:295975"/>
    </reaction>
    <physiologicalReaction direction="left-to-right" evidence="25">
        <dbReference type="Rhea" id="RHEA:44721"/>
    </physiologicalReaction>
</comment>
<dbReference type="GO" id="GO:0046872">
    <property type="term" value="F:metal ion binding"/>
    <property type="evidence" value="ECO:0007669"/>
    <property type="project" value="UniProtKB-KW"/>
</dbReference>
<proteinExistence type="inferred from homology"/>
<dbReference type="SUPFAM" id="SSF53649">
    <property type="entry name" value="Alkaline phosphatase-like"/>
    <property type="match status" value="1"/>
</dbReference>
<dbReference type="GO" id="GO:0008889">
    <property type="term" value="F:glycerophosphodiester phosphodiesterase activity"/>
    <property type="evidence" value="ECO:0007669"/>
    <property type="project" value="TreeGrafter"/>
</dbReference>
<comment type="catalytic activity">
    <reaction evidence="31">
        <text>1-(5Z,8Z,11Z,14Z-eicosatetraenoyl)-sn-glycero-3-phosphocholine + H2O = 1-(5Z,8Z,11Z,14Z-eicosatetraenoyl)-sn-glycerol + phosphocholine + H(+)</text>
        <dbReference type="Rhea" id="RHEA:41003"/>
        <dbReference type="ChEBI" id="CHEBI:15377"/>
        <dbReference type="ChEBI" id="CHEBI:15378"/>
        <dbReference type="ChEBI" id="CHEBI:34071"/>
        <dbReference type="ChEBI" id="CHEBI:74344"/>
        <dbReference type="ChEBI" id="CHEBI:295975"/>
    </reaction>
    <physiologicalReaction direction="left-to-right" evidence="31">
        <dbReference type="Rhea" id="RHEA:41004"/>
    </physiologicalReaction>
</comment>
<name>A0A8B9G5Q1_9PSIT</name>
<dbReference type="GO" id="GO:0019695">
    <property type="term" value="P:choline metabolic process"/>
    <property type="evidence" value="ECO:0007669"/>
    <property type="project" value="TreeGrafter"/>
</dbReference>
<dbReference type="Gene3D" id="3.40.720.10">
    <property type="entry name" value="Alkaline Phosphatase, subunit A"/>
    <property type="match status" value="1"/>
</dbReference>
<keyword evidence="13" id="KW-0443">Lipid metabolism</keyword>
<dbReference type="GO" id="GO:0098552">
    <property type="term" value="C:side of membrane"/>
    <property type="evidence" value="ECO:0007669"/>
    <property type="project" value="UniProtKB-KW"/>
</dbReference>
<dbReference type="Ensembl" id="ENSACOT00000020991.1">
    <property type="protein sequence ID" value="ENSACOP00000020258.1"/>
    <property type="gene ID" value="ENSACOG00000013953.1"/>
</dbReference>
<comment type="function">
    <text evidence="20">Choline-specific glycerophosphodiesterase that hydrolyzes glycerophosphocholine (GPC) and lysophosphatidylcholine (LPC) and contributes to supplying choline to the cells. Has a preference for LPC with short (12:0 and 14:0) or polyunsaturated (18:2 and 20:4) fatty acids. In vitro, hydrolyzes only choline-containing lysophospholipids, such as sphingosylphosphorylcholine (SPC), platelet-activating factor (PAF) and lysoPAF, but not other lysophospholipids.</text>
</comment>
<reference evidence="32" key="2">
    <citation type="submission" date="2025-09" db="UniProtKB">
        <authorList>
            <consortium name="Ensembl"/>
        </authorList>
    </citation>
    <scope>IDENTIFICATION</scope>
</reference>
<evidence type="ECO:0000256" key="6">
    <source>
        <dbReference type="ARBA" id="ARBA00022553"/>
    </source>
</evidence>
<evidence type="ECO:0000256" key="5">
    <source>
        <dbReference type="ARBA" id="ARBA00022475"/>
    </source>
</evidence>
<evidence type="ECO:0000256" key="10">
    <source>
        <dbReference type="ARBA" id="ARBA00022801"/>
    </source>
</evidence>
<evidence type="ECO:0000256" key="18">
    <source>
        <dbReference type="ARBA" id="ARBA00031167"/>
    </source>
</evidence>
<keyword evidence="17" id="KW-0449">Lipoprotein</keyword>
<evidence type="ECO:0000256" key="22">
    <source>
        <dbReference type="ARBA" id="ARBA00047322"/>
    </source>
</evidence>
<evidence type="ECO:0000256" key="16">
    <source>
        <dbReference type="ARBA" id="ARBA00023180"/>
    </source>
</evidence>
<keyword evidence="15" id="KW-1015">Disulfide bond</keyword>
<dbReference type="PANTHER" id="PTHR10151:SF66">
    <property type="entry name" value="GLYCEROPHOSPHOCHOLINE CHOLINEPHOSPHODIESTERASE ENPP6"/>
    <property type="match status" value="1"/>
</dbReference>
<evidence type="ECO:0000256" key="4">
    <source>
        <dbReference type="ARBA" id="ARBA00012318"/>
    </source>
</evidence>
<evidence type="ECO:0000256" key="21">
    <source>
        <dbReference type="ARBA" id="ARBA00047290"/>
    </source>
</evidence>
<dbReference type="PANTHER" id="PTHR10151">
    <property type="entry name" value="ECTONUCLEOTIDE PYROPHOSPHATASE/PHOSPHODIESTERASE"/>
    <property type="match status" value="1"/>
</dbReference>
<evidence type="ECO:0000256" key="23">
    <source>
        <dbReference type="ARBA" id="ARBA00047482"/>
    </source>
</evidence>
<evidence type="ECO:0000256" key="19">
    <source>
        <dbReference type="ARBA" id="ARBA00032556"/>
    </source>
</evidence>
<evidence type="ECO:0000256" key="13">
    <source>
        <dbReference type="ARBA" id="ARBA00023098"/>
    </source>
</evidence>
<comment type="catalytic activity">
    <reaction evidence="27">
        <text>1-hexadecanoyl-sn-glycero-3-phosphocholine + H2O = 1-hexadecanoyl-sn-glycerol + phosphocholine + H(+)</text>
        <dbReference type="Rhea" id="RHEA:41119"/>
        <dbReference type="ChEBI" id="CHEBI:15377"/>
        <dbReference type="ChEBI" id="CHEBI:15378"/>
        <dbReference type="ChEBI" id="CHEBI:72998"/>
        <dbReference type="ChEBI" id="CHEBI:75542"/>
        <dbReference type="ChEBI" id="CHEBI:295975"/>
    </reaction>
    <physiologicalReaction direction="left-to-right" evidence="27">
        <dbReference type="Rhea" id="RHEA:41120"/>
    </physiologicalReaction>
</comment>
<dbReference type="GO" id="GO:0005886">
    <property type="term" value="C:plasma membrane"/>
    <property type="evidence" value="ECO:0007669"/>
    <property type="project" value="UniProtKB-SubCell"/>
</dbReference>
<accession>A0A8B9G5Q1</accession>
<reference evidence="32" key="1">
    <citation type="submission" date="2025-08" db="UniProtKB">
        <authorList>
            <consortium name="Ensembl"/>
        </authorList>
    </citation>
    <scope>IDENTIFICATION</scope>
</reference>
<evidence type="ECO:0000256" key="1">
    <source>
        <dbReference type="ARBA" id="ARBA00001947"/>
    </source>
</evidence>
<keyword evidence="11" id="KW-0862">Zinc</keyword>
<keyword evidence="16" id="KW-0325">Glycoprotein</keyword>
<evidence type="ECO:0000256" key="12">
    <source>
        <dbReference type="ARBA" id="ARBA00022963"/>
    </source>
</evidence>
<evidence type="ECO:0000256" key="29">
    <source>
        <dbReference type="ARBA" id="ARBA00048703"/>
    </source>
</evidence>
<comment type="catalytic activity">
    <reaction evidence="26">
        <text>1-tetradecanoyl-sn-glycero-3-phosphocholine + H2O = 1-tetradecanoyl-sn-glycerol + phosphocholine + H(+)</text>
        <dbReference type="Rhea" id="RHEA:40999"/>
        <dbReference type="ChEBI" id="CHEBI:15377"/>
        <dbReference type="ChEBI" id="CHEBI:15378"/>
        <dbReference type="ChEBI" id="CHEBI:64489"/>
        <dbReference type="ChEBI" id="CHEBI:75536"/>
        <dbReference type="ChEBI" id="CHEBI:295975"/>
    </reaction>
    <physiologicalReaction direction="left-to-right" evidence="26">
        <dbReference type="Rhea" id="RHEA:41000"/>
    </physiologicalReaction>
</comment>